<accession>A0ACC1I8V3</accession>
<comment type="caution">
    <text evidence="1">The sequence shown here is derived from an EMBL/GenBank/DDBJ whole genome shotgun (WGS) entry which is preliminary data.</text>
</comment>
<gene>
    <name evidence="1" type="ORF">LPJ66_007645</name>
</gene>
<keyword evidence="2" id="KW-1185">Reference proteome</keyword>
<protein>
    <submittedName>
        <fullName evidence="1">Uncharacterized protein</fullName>
    </submittedName>
</protein>
<evidence type="ECO:0000313" key="2">
    <source>
        <dbReference type="Proteomes" id="UP001150581"/>
    </source>
</evidence>
<proteinExistence type="predicted"/>
<dbReference type="EMBL" id="JANBPG010001396">
    <property type="protein sequence ID" value="KAJ1890148.1"/>
    <property type="molecule type" value="Genomic_DNA"/>
</dbReference>
<dbReference type="Proteomes" id="UP001150581">
    <property type="component" value="Unassembled WGS sequence"/>
</dbReference>
<organism evidence="1 2">
    <name type="scientific">Kickxella alabastrina</name>
    <dbReference type="NCBI Taxonomy" id="61397"/>
    <lineage>
        <taxon>Eukaryota</taxon>
        <taxon>Fungi</taxon>
        <taxon>Fungi incertae sedis</taxon>
        <taxon>Zoopagomycota</taxon>
        <taxon>Kickxellomycotina</taxon>
        <taxon>Kickxellomycetes</taxon>
        <taxon>Kickxellales</taxon>
        <taxon>Kickxellaceae</taxon>
        <taxon>Kickxella</taxon>
    </lineage>
</organism>
<name>A0ACC1I8V3_9FUNG</name>
<sequence length="110" mass="12359">MGISYKGNLCPTFKMTNTHDNADLPCMGVKLILNFRGMNVITLEVYLLPRTNKPMDNTAICVAMHKWMHQSLVEVEATNTVVLVMGNLIRLMEGPSLMAVRLSEQPEDHN</sequence>
<reference evidence="1" key="1">
    <citation type="submission" date="2022-07" db="EMBL/GenBank/DDBJ databases">
        <title>Phylogenomic reconstructions and comparative analyses of Kickxellomycotina fungi.</title>
        <authorList>
            <person name="Reynolds N.K."/>
            <person name="Stajich J.E."/>
            <person name="Barry K."/>
            <person name="Grigoriev I.V."/>
            <person name="Crous P."/>
            <person name="Smith M.E."/>
        </authorList>
    </citation>
    <scope>NUCLEOTIDE SEQUENCE</scope>
    <source>
        <strain evidence="1">Benny 63K</strain>
    </source>
</reference>
<evidence type="ECO:0000313" key="1">
    <source>
        <dbReference type="EMBL" id="KAJ1890148.1"/>
    </source>
</evidence>